<dbReference type="NCBIfam" id="NF040521">
    <property type="entry name" value="C45_proenzyme"/>
    <property type="match status" value="1"/>
</dbReference>
<dbReference type="Gene3D" id="1.10.10.2120">
    <property type="match status" value="1"/>
</dbReference>
<dbReference type="Proteomes" id="UP000830835">
    <property type="component" value="Unassembled WGS sequence"/>
</dbReference>
<keyword evidence="3" id="KW-1185">Reference proteome</keyword>
<proteinExistence type="predicted"/>
<feature type="domain" description="Peptidase C45 hydrolase" evidence="1">
    <location>
        <begin position="159"/>
        <end position="385"/>
    </location>
</feature>
<evidence type="ECO:0000313" key="2">
    <source>
        <dbReference type="EMBL" id="MCJ2543467.1"/>
    </source>
</evidence>
<dbReference type="PANTHER" id="PTHR34180:SF1">
    <property type="entry name" value="BETA-ALANYL-DOPAMINE_CARCININE HYDROLASE"/>
    <property type="match status" value="1"/>
</dbReference>
<sequence>MNVYGDPQQRGYQYGAQAALQIRHSIASYARQFAYRCGLTWHQSQTLAEGSLPWLERHTPQLLEEIQGIATGSGFTFSEILALNLRTEILARAVSGGSHPHYAAAVEHNRQAGVPQHPPDPVPEFKEIDEIDESNSSQAHPDWGECTTLAALPQVTATQHTYLAQTWDWVGAQRSACLVLRIHAPDHPPCLTLTEAGILAKIGLNQAGLAVTLNLLRSQQDGQTQSGGMPVHLLLRLLLQCETWQQALERVKSYPYTASSCVSLASASGQLISFELSPQGIGLHHPQRGLLVHTNHFLDPTLQVHELPPYVGSSTRQRLERASYLLHQSAQRGSLNAVALQEILRDRTNAPRCICRHPDPHLPAVDRTETVAAVVMDLNQQILHLAPGLPDQVEFVPIPIQP</sequence>
<comment type="caution">
    <text evidence="2">The sequence shown here is derived from an EMBL/GenBank/DDBJ whole genome shotgun (WGS) entry which is preliminary data.</text>
</comment>
<evidence type="ECO:0000259" key="1">
    <source>
        <dbReference type="Pfam" id="PF03417"/>
    </source>
</evidence>
<accession>A0ABT0CCE7</accession>
<dbReference type="Pfam" id="PF03417">
    <property type="entry name" value="AAT"/>
    <property type="match status" value="1"/>
</dbReference>
<dbReference type="InterPro" id="IPR047794">
    <property type="entry name" value="C45_proenzyme-like"/>
</dbReference>
<evidence type="ECO:0000313" key="3">
    <source>
        <dbReference type="Proteomes" id="UP000830835"/>
    </source>
</evidence>
<dbReference type="InterPro" id="IPR047801">
    <property type="entry name" value="Peptidase_C45"/>
</dbReference>
<dbReference type="InterPro" id="IPR005079">
    <property type="entry name" value="Peptidase_C45_hydrolase"/>
</dbReference>
<dbReference type="PANTHER" id="PTHR34180">
    <property type="entry name" value="PEPTIDASE C45"/>
    <property type="match status" value="1"/>
</dbReference>
<name>A0ABT0CCE7_THEVL</name>
<protein>
    <recommendedName>
        <fullName evidence="1">Peptidase C45 hydrolase domain-containing protein</fullName>
    </recommendedName>
</protein>
<dbReference type="Gene3D" id="3.60.60.10">
    <property type="entry name" value="Penicillin V Acylase, Chain A"/>
    <property type="match status" value="1"/>
</dbReference>
<organism evidence="2 3">
    <name type="scientific">Thermostichus vulcanus str. 'Rupite'</name>
    <dbReference type="NCBI Taxonomy" id="2813851"/>
    <lineage>
        <taxon>Bacteria</taxon>
        <taxon>Bacillati</taxon>
        <taxon>Cyanobacteriota</taxon>
        <taxon>Cyanophyceae</taxon>
        <taxon>Thermostichales</taxon>
        <taxon>Thermostichaceae</taxon>
        <taxon>Thermostichus</taxon>
    </lineage>
</organism>
<reference evidence="2" key="1">
    <citation type="submission" date="2021-02" db="EMBL/GenBank/DDBJ databases">
        <title>The CRISPR/cas machinery reduction and long-range gene transfer in the hot spring cyanobacterium Synechococcus.</title>
        <authorList>
            <person name="Dvorak P."/>
            <person name="Jahodarova E."/>
            <person name="Hasler P."/>
            <person name="Poulickova A."/>
        </authorList>
    </citation>
    <scope>NUCLEOTIDE SEQUENCE</scope>
    <source>
        <strain evidence="2">Rupite</strain>
    </source>
</reference>
<dbReference type="EMBL" id="JAFIRA010000028">
    <property type="protein sequence ID" value="MCJ2543467.1"/>
    <property type="molecule type" value="Genomic_DNA"/>
</dbReference>
<gene>
    <name evidence="2" type="ORF">JX360_11190</name>
</gene>